<dbReference type="EMBL" id="BAAASG010000029">
    <property type="protein sequence ID" value="GAA2522548.1"/>
    <property type="molecule type" value="Genomic_DNA"/>
</dbReference>
<evidence type="ECO:0000313" key="2">
    <source>
        <dbReference type="EMBL" id="GAA2522548.1"/>
    </source>
</evidence>
<organism evidence="2 3">
    <name type="scientific">Streptomyces longisporus</name>
    <dbReference type="NCBI Taxonomy" id="1948"/>
    <lineage>
        <taxon>Bacteria</taxon>
        <taxon>Bacillati</taxon>
        <taxon>Actinomycetota</taxon>
        <taxon>Actinomycetes</taxon>
        <taxon>Kitasatosporales</taxon>
        <taxon>Streptomycetaceae</taxon>
        <taxon>Streptomyces</taxon>
    </lineage>
</organism>
<evidence type="ECO:0008006" key="4">
    <source>
        <dbReference type="Google" id="ProtNLM"/>
    </source>
</evidence>
<evidence type="ECO:0000313" key="3">
    <source>
        <dbReference type="Proteomes" id="UP001501777"/>
    </source>
</evidence>
<comment type="caution">
    <text evidence="2">The sequence shown here is derived from an EMBL/GenBank/DDBJ whole genome shotgun (WGS) entry which is preliminary data.</text>
</comment>
<protein>
    <recommendedName>
        <fullName evidence="4">Transposase</fullName>
    </recommendedName>
</protein>
<feature type="region of interest" description="Disordered" evidence="1">
    <location>
        <begin position="22"/>
        <end position="46"/>
    </location>
</feature>
<accession>A0ABP6ATQ6</accession>
<sequence length="110" mass="12290">MGIEVGRSQVRRILLAEGVRWRRSRSWTRSKDADFEGKGHGSSSSTLSEYRRRFSVDARGFTSRPRAPALPTRNLEEGVAASDLSLLFTAPLLSSQLSECLGIRDVCRHL</sequence>
<name>A0ABP6ATQ6_STRLO</name>
<proteinExistence type="predicted"/>
<gene>
    <name evidence="2" type="ORF">GCM10010276_86960</name>
</gene>
<keyword evidence="3" id="KW-1185">Reference proteome</keyword>
<dbReference type="Proteomes" id="UP001501777">
    <property type="component" value="Unassembled WGS sequence"/>
</dbReference>
<feature type="compositionally biased region" description="Basic and acidic residues" evidence="1">
    <location>
        <begin position="29"/>
        <end position="39"/>
    </location>
</feature>
<reference evidence="3" key="1">
    <citation type="journal article" date="2019" name="Int. J. Syst. Evol. Microbiol.">
        <title>The Global Catalogue of Microorganisms (GCM) 10K type strain sequencing project: providing services to taxonomists for standard genome sequencing and annotation.</title>
        <authorList>
            <consortium name="The Broad Institute Genomics Platform"/>
            <consortium name="The Broad Institute Genome Sequencing Center for Infectious Disease"/>
            <person name="Wu L."/>
            <person name="Ma J."/>
        </authorList>
    </citation>
    <scope>NUCLEOTIDE SEQUENCE [LARGE SCALE GENOMIC DNA]</scope>
    <source>
        <strain evidence="3">JCM 4395</strain>
    </source>
</reference>
<evidence type="ECO:0000256" key="1">
    <source>
        <dbReference type="SAM" id="MobiDB-lite"/>
    </source>
</evidence>